<protein>
    <submittedName>
        <fullName evidence="1">Uncharacterized protein</fullName>
    </submittedName>
</protein>
<evidence type="ECO:0000313" key="1">
    <source>
        <dbReference type="EMBL" id="NKY03854.1"/>
    </source>
</evidence>
<dbReference type="EMBL" id="JAAXPC010000012">
    <property type="protein sequence ID" value="NKY03854.1"/>
    <property type="molecule type" value="Genomic_DNA"/>
</dbReference>
<organism evidence="1 2">
    <name type="scientific">Gordonia polyisoprenivorans</name>
    <dbReference type="NCBI Taxonomy" id="84595"/>
    <lineage>
        <taxon>Bacteria</taxon>
        <taxon>Bacillati</taxon>
        <taxon>Actinomycetota</taxon>
        <taxon>Actinomycetes</taxon>
        <taxon>Mycobacteriales</taxon>
        <taxon>Gordoniaceae</taxon>
        <taxon>Gordonia</taxon>
    </lineage>
</organism>
<name>A0A846WQF5_9ACTN</name>
<dbReference type="RefSeq" id="WP_006367734.1">
    <property type="nucleotide sequence ID" value="NZ_JAAXPC010000012.1"/>
</dbReference>
<dbReference type="AlphaFoldDB" id="A0A846WQF5"/>
<reference evidence="1 2" key="1">
    <citation type="submission" date="2020-04" db="EMBL/GenBank/DDBJ databases">
        <title>MicrobeNet Type strains.</title>
        <authorList>
            <person name="Nicholson A.C."/>
        </authorList>
    </citation>
    <scope>NUCLEOTIDE SEQUENCE [LARGE SCALE GENOMIC DNA]</scope>
    <source>
        <strain evidence="1 2">ATCC BAA-14</strain>
    </source>
</reference>
<gene>
    <name evidence="1" type="ORF">HGA05_19985</name>
</gene>
<accession>A0A846WQF5</accession>
<comment type="caution">
    <text evidence="1">The sequence shown here is derived from an EMBL/GenBank/DDBJ whole genome shotgun (WGS) entry which is preliminary data.</text>
</comment>
<proteinExistence type="predicted"/>
<evidence type="ECO:0000313" key="2">
    <source>
        <dbReference type="Proteomes" id="UP000563898"/>
    </source>
</evidence>
<sequence>MKVLKTMHTFYTDHIYVEAYSRYYGWTPDGKHAKIWQNLDMLVAQLDDLGIKYETLRNALCPRQDKREACLMFNSFMLSEKYGNYAYGASKFIVPALPGKLNTAIHHGDLICRDRRRVVDYLAANYPYLCLDGVVGSEQIYCVHLSNLSPGALSAIDTQLKRAPGYIGVVDTTLQSPLKNMLSGTITAELVKVGSTYISSHYEELEAKTGEYEGIWELGNARLVSVYDLLFGQYLAYKIQRSSDGVFSQNEALMLTSLDTCYGRAPAPEVTVSITDDKFNYLTRAKGANLKNMGLDGITADALCALVLERIRGHYIYGLRLLDNGDLLCSTLIEVERAGRTSYRAEIGLRLEPDESRFCITTFY</sequence>
<dbReference type="Proteomes" id="UP000563898">
    <property type="component" value="Unassembled WGS sequence"/>
</dbReference>